<feature type="transmembrane region" description="Helical" evidence="6">
    <location>
        <begin position="111"/>
        <end position="129"/>
    </location>
</feature>
<accession>A0A383BXN0</accession>
<dbReference type="SUPFAM" id="SSF103473">
    <property type="entry name" value="MFS general substrate transporter"/>
    <property type="match status" value="1"/>
</dbReference>
<name>A0A383BXN0_9ZZZZ</name>
<reference evidence="8" key="1">
    <citation type="submission" date="2018-05" db="EMBL/GenBank/DDBJ databases">
        <authorList>
            <person name="Lanie J.A."/>
            <person name="Ng W.-L."/>
            <person name="Kazmierczak K.M."/>
            <person name="Andrzejewski T.M."/>
            <person name="Davidsen T.M."/>
            <person name="Wayne K.J."/>
            <person name="Tettelin H."/>
            <person name="Glass J.I."/>
            <person name="Rusch D."/>
            <person name="Podicherti R."/>
            <person name="Tsui H.-C.T."/>
            <person name="Winkler M.E."/>
        </authorList>
    </citation>
    <scope>NUCLEOTIDE SEQUENCE</scope>
</reference>
<dbReference type="Pfam" id="PF07690">
    <property type="entry name" value="MFS_1"/>
    <property type="match status" value="1"/>
</dbReference>
<keyword evidence="4 6" id="KW-1133">Transmembrane helix</keyword>
<dbReference type="InterPro" id="IPR036259">
    <property type="entry name" value="MFS_trans_sf"/>
</dbReference>
<evidence type="ECO:0000256" key="2">
    <source>
        <dbReference type="ARBA" id="ARBA00022448"/>
    </source>
</evidence>
<dbReference type="PROSITE" id="PS50850">
    <property type="entry name" value="MFS"/>
    <property type="match status" value="1"/>
</dbReference>
<dbReference type="Gene3D" id="1.20.1250.20">
    <property type="entry name" value="MFS general substrate transporter like domains"/>
    <property type="match status" value="1"/>
</dbReference>
<gene>
    <name evidence="8" type="ORF">METZ01_LOCUS477424</name>
</gene>
<sequence>MSENSSSVSKPKRGAFGVVFLTIFLDMVGFSVIFPLFPEMLDHYLEKDGDGGLLTRFVSSIQHLGFTSENAGFRIETVIFGGVLGSLFAILQFLFAPIWGRWSDRIGRRPIMLMSVGGTCLGYLVWIFAGNFWALVLSRIVGGMASGNLSVATAAIADVTPRETRAKGMALVGIAFGLGFIFGPAIGGLAWMYGGEFSEHQ</sequence>
<feature type="domain" description="Major facilitator superfamily (MFS) profile" evidence="7">
    <location>
        <begin position="15"/>
        <end position="201"/>
    </location>
</feature>
<dbReference type="PANTHER" id="PTHR23504:SF15">
    <property type="entry name" value="MAJOR FACILITATOR SUPERFAMILY (MFS) PROFILE DOMAIN-CONTAINING PROTEIN"/>
    <property type="match status" value="1"/>
</dbReference>
<dbReference type="GO" id="GO:0016020">
    <property type="term" value="C:membrane"/>
    <property type="evidence" value="ECO:0007669"/>
    <property type="project" value="UniProtKB-SubCell"/>
</dbReference>
<comment type="subcellular location">
    <subcellularLocation>
        <location evidence="1">Membrane</location>
        <topology evidence="1">Multi-pass membrane protein</topology>
    </subcellularLocation>
</comment>
<feature type="transmembrane region" description="Helical" evidence="6">
    <location>
        <begin position="78"/>
        <end position="99"/>
    </location>
</feature>
<feature type="transmembrane region" description="Helical" evidence="6">
    <location>
        <begin position="169"/>
        <end position="193"/>
    </location>
</feature>
<proteinExistence type="predicted"/>
<dbReference type="InterPro" id="IPR020846">
    <property type="entry name" value="MFS_dom"/>
</dbReference>
<evidence type="ECO:0000259" key="7">
    <source>
        <dbReference type="PROSITE" id="PS50850"/>
    </source>
</evidence>
<protein>
    <recommendedName>
        <fullName evidence="7">Major facilitator superfamily (MFS) profile domain-containing protein</fullName>
    </recommendedName>
</protein>
<evidence type="ECO:0000313" key="8">
    <source>
        <dbReference type="EMBL" id="SVE24570.1"/>
    </source>
</evidence>
<feature type="non-terminal residue" evidence="8">
    <location>
        <position position="201"/>
    </location>
</feature>
<evidence type="ECO:0000256" key="5">
    <source>
        <dbReference type="ARBA" id="ARBA00023136"/>
    </source>
</evidence>
<keyword evidence="2" id="KW-0813">Transport</keyword>
<evidence type="ECO:0000256" key="4">
    <source>
        <dbReference type="ARBA" id="ARBA00022989"/>
    </source>
</evidence>
<dbReference type="GO" id="GO:0022857">
    <property type="term" value="F:transmembrane transporter activity"/>
    <property type="evidence" value="ECO:0007669"/>
    <property type="project" value="InterPro"/>
</dbReference>
<dbReference type="AlphaFoldDB" id="A0A383BXN0"/>
<feature type="transmembrane region" description="Helical" evidence="6">
    <location>
        <begin position="15"/>
        <end position="37"/>
    </location>
</feature>
<evidence type="ECO:0000256" key="1">
    <source>
        <dbReference type="ARBA" id="ARBA00004141"/>
    </source>
</evidence>
<evidence type="ECO:0000256" key="6">
    <source>
        <dbReference type="SAM" id="Phobius"/>
    </source>
</evidence>
<evidence type="ECO:0000256" key="3">
    <source>
        <dbReference type="ARBA" id="ARBA00022692"/>
    </source>
</evidence>
<dbReference type="PANTHER" id="PTHR23504">
    <property type="entry name" value="MAJOR FACILITATOR SUPERFAMILY DOMAIN-CONTAINING PROTEIN 10"/>
    <property type="match status" value="1"/>
</dbReference>
<keyword evidence="5 6" id="KW-0472">Membrane</keyword>
<dbReference type="InterPro" id="IPR011701">
    <property type="entry name" value="MFS"/>
</dbReference>
<dbReference type="EMBL" id="UINC01204035">
    <property type="protein sequence ID" value="SVE24570.1"/>
    <property type="molecule type" value="Genomic_DNA"/>
</dbReference>
<keyword evidence="3 6" id="KW-0812">Transmembrane</keyword>
<organism evidence="8">
    <name type="scientific">marine metagenome</name>
    <dbReference type="NCBI Taxonomy" id="408172"/>
    <lineage>
        <taxon>unclassified sequences</taxon>
        <taxon>metagenomes</taxon>
        <taxon>ecological metagenomes</taxon>
    </lineage>
</organism>